<dbReference type="PROSITE" id="PS00012">
    <property type="entry name" value="PHOSPHOPANTETHEINE"/>
    <property type="match status" value="1"/>
</dbReference>
<evidence type="ECO:0000256" key="1">
    <source>
        <dbReference type="ARBA" id="ARBA00001957"/>
    </source>
</evidence>
<dbReference type="GO" id="GO:0005829">
    <property type="term" value="C:cytosol"/>
    <property type="evidence" value="ECO:0007669"/>
    <property type="project" value="TreeGrafter"/>
</dbReference>
<name>A0A432VBU0_9HYPH</name>
<comment type="cofactor">
    <cofactor evidence="1">
        <name>pantetheine 4'-phosphate</name>
        <dbReference type="ChEBI" id="CHEBI:47942"/>
    </cofactor>
</comment>
<dbReference type="SUPFAM" id="SSF52777">
    <property type="entry name" value="CoA-dependent acyltransferases"/>
    <property type="match status" value="2"/>
</dbReference>
<dbReference type="PROSITE" id="PS50075">
    <property type="entry name" value="CARRIER"/>
    <property type="match status" value="1"/>
</dbReference>
<dbReference type="InterPro" id="IPR029058">
    <property type="entry name" value="AB_hydrolase_fold"/>
</dbReference>
<gene>
    <name evidence="5" type="ORF">EET67_01300</name>
</gene>
<dbReference type="Gene3D" id="3.30.559.10">
    <property type="entry name" value="Chloramphenicol acetyltransferase-like domain"/>
    <property type="match status" value="1"/>
</dbReference>
<dbReference type="Pfam" id="PF13193">
    <property type="entry name" value="AMP-binding_C"/>
    <property type="match status" value="1"/>
</dbReference>
<reference evidence="5 6" key="1">
    <citation type="submission" date="2018-11" db="EMBL/GenBank/DDBJ databases">
        <title>Pseudaminobacter arsenicus sp. nov., an arsenic-resistant bacterium isolated from arsenic-rich aquifers.</title>
        <authorList>
            <person name="Mu Y."/>
        </authorList>
    </citation>
    <scope>NUCLEOTIDE SEQUENCE [LARGE SCALE GENOMIC DNA]</scope>
    <source>
        <strain evidence="5 6">CB3</strain>
    </source>
</reference>
<keyword evidence="6" id="KW-1185">Reference proteome</keyword>
<dbReference type="Pfam" id="PF00668">
    <property type="entry name" value="Condensation"/>
    <property type="match status" value="1"/>
</dbReference>
<dbReference type="Gene3D" id="3.30.559.30">
    <property type="entry name" value="Nonribosomal peptide synthetase, condensation domain"/>
    <property type="match status" value="1"/>
</dbReference>
<dbReference type="InterPro" id="IPR006162">
    <property type="entry name" value="Ppantetheine_attach_site"/>
</dbReference>
<dbReference type="InterPro" id="IPR001031">
    <property type="entry name" value="Thioesterase"/>
</dbReference>
<dbReference type="OrthoDB" id="9778690at2"/>
<dbReference type="GO" id="GO:0009366">
    <property type="term" value="C:enterobactin synthetase complex"/>
    <property type="evidence" value="ECO:0007669"/>
    <property type="project" value="TreeGrafter"/>
</dbReference>
<dbReference type="InterPro" id="IPR001242">
    <property type="entry name" value="Condensation_dom"/>
</dbReference>
<dbReference type="GO" id="GO:0043041">
    <property type="term" value="P:amino acid activation for nonribosomal peptide biosynthetic process"/>
    <property type="evidence" value="ECO:0007669"/>
    <property type="project" value="TreeGrafter"/>
</dbReference>
<dbReference type="AlphaFoldDB" id="A0A432VBU0"/>
<dbReference type="SUPFAM" id="SSF56801">
    <property type="entry name" value="Acetyl-CoA synthetase-like"/>
    <property type="match status" value="1"/>
</dbReference>
<dbReference type="Pfam" id="PF00975">
    <property type="entry name" value="Thioesterase"/>
    <property type="match status" value="1"/>
</dbReference>
<dbReference type="Pfam" id="PF00550">
    <property type="entry name" value="PP-binding"/>
    <property type="match status" value="1"/>
</dbReference>
<dbReference type="PANTHER" id="PTHR45527:SF1">
    <property type="entry name" value="FATTY ACID SYNTHASE"/>
    <property type="match status" value="1"/>
</dbReference>
<dbReference type="CDD" id="cd19531">
    <property type="entry name" value="LCL_NRPS-like"/>
    <property type="match status" value="1"/>
</dbReference>
<comment type="caution">
    <text evidence="5">The sequence shown here is derived from an EMBL/GenBank/DDBJ whole genome shotgun (WGS) entry which is preliminary data.</text>
</comment>
<dbReference type="InterPro" id="IPR025110">
    <property type="entry name" value="AMP-bd_C"/>
</dbReference>
<dbReference type="SUPFAM" id="SSF53474">
    <property type="entry name" value="alpha/beta-Hydrolases"/>
    <property type="match status" value="1"/>
</dbReference>
<keyword evidence="2" id="KW-0596">Phosphopantetheine</keyword>
<dbReference type="RefSeq" id="WP_128625802.1">
    <property type="nucleotide sequence ID" value="NZ_RKST01000001.1"/>
</dbReference>
<dbReference type="InterPro" id="IPR045851">
    <property type="entry name" value="AMP-bd_C_sf"/>
</dbReference>
<sequence>MKQDQFSNIAGDTPTVVGEFPCTHTQQRCWFLDQLNPGNPALNVAVRWEIRGRFKIKSIESAFQQIVDRHEILRTRFIVKDGQPFQQVVDKVDFKMSVIDLRNVPAEQRDERVQSIGRETASIPFDLRNTGLFRITFLQVDNERGFILITAHQICFDGWSIRVLGRELGEFAAAIDEQRQPRLDPLPLQYGDYAMWQDEYLTSYGFEAEKTFWQEQLGDAPYFEVAPDHPRGERKSYRGDIISLVLPKDFGERMDRAARARQMSIYGYGSGVISALLHRFTGEREVLFGTQIAGRDDVDLENLIGVFINNLVLRFNIADETSFDAHIGQANEVVSKALNHQRMPFNKLVELVNPHRDPSRNPLISVNFNLQKAFLENAHYGDFELISAPSQSPGVIYDLSFIMIGRPDHWRMSIEYNTDLFDKSTAEEFLRLWQATYELALENPSAKLSSIPIRPRQAPTPGVAESQGSLIERLLCQHPAVAEAITVPFPGKPGGTYAFIVPRKTTAERLEGLPAKLLTHLNATLAGKDMPMGVSIILDLPKNEQGEIDLSKLPIPDEPAPEAAPILRGSLEEIEKQVASIWAEMLSLDMVGPEDDFFALGGHSLLALRMLAAVNGKFGIRPDLALLFRASTLRDFVQTAFGAVMAPSDPSVSPSHWDMSVYRPGNDGTVIYTLNHPLLYFQMAREIGGETGVSNVHMFNTTITDEMRSLSMEEIAAELIQSMRIDEQDAPIGLVGLCVNGIVALEVAHQLTALGKDVRFVAMIDSWAPGYVTSLNRFTRWRWNLEKRVKRAFYFTGKLLSGRMPVTEYFKEFRLSLSLLTKIGLIGAPSREEVQTVEVTDYLVAASRRYHPNHYPGKGRVLLFRSQANHPRAARLRFGWGELLPKTTEVFDLRGWHEDSLSSIGIKRLAGVISEKLDG</sequence>
<dbReference type="EMBL" id="RKST01000001">
    <property type="protein sequence ID" value="RUM99563.1"/>
    <property type="molecule type" value="Genomic_DNA"/>
</dbReference>
<dbReference type="Gene3D" id="1.10.1200.10">
    <property type="entry name" value="ACP-like"/>
    <property type="match status" value="1"/>
</dbReference>
<dbReference type="GO" id="GO:0031177">
    <property type="term" value="F:phosphopantetheine binding"/>
    <property type="evidence" value="ECO:0007669"/>
    <property type="project" value="TreeGrafter"/>
</dbReference>
<keyword evidence="3" id="KW-0597">Phosphoprotein</keyword>
<organism evidence="5 6">
    <name type="scientific">Borborobacter arsenicus</name>
    <dbReference type="NCBI Taxonomy" id="1851146"/>
    <lineage>
        <taxon>Bacteria</taxon>
        <taxon>Pseudomonadati</taxon>
        <taxon>Pseudomonadota</taxon>
        <taxon>Alphaproteobacteria</taxon>
        <taxon>Hyphomicrobiales</taxon>
        <taxon>Phyllobacteriaceae</taxon>
        <taxon>Borborobacter</taxon>
    </lineage>
</organism>
<protein>
    <submittedName>
        <fullName evidence="5">Condensation protein</fullName>
    </submittedName>
</protein>
<proteinExistence type="predicted"/>
<dbReference type="InterPro" id="IPR023213">
    <property type="entry name" value="CAT-like_dom_sf"/>
</dbReference>
<dbReference type="PANTHER" id="PTHR45527">
    <property type="entry name" value="NONRIBOSOMAL PEPTIDE SYNTHETASE"/>
    <property type="match status" value="1"/>
</dbReference>
<evidence type="ECO:0000256" key="2">
    <source>
        <dbReference type="ARBA" id="ARBA00022450"/>
    </source>
</evidence>
<dbReference type="InterPro" id="IPR009081">
    <property type="entry name" value="PP-bd_ACP"/>
</dbReference>
<dbReference type="Gene3D" id="3.30.300.30">
    <property type="match status" value="1"/>
</dbReference>
<evidence type="ECO:0000313" key="6">
    <source>
        <dbReference type="Proteomes" id="UP000281647"/>
    </source>
</evidence>
<evidence type="ECO:0000313" key="5">
    <source>
        <dbReference type="EMBL" id="RUM99563.1"/>
    </source>
</evidence>
<dbReference type="InterPro" id="IPR036736">
    <property type="entry name" value="ACP-like_sf"/>
</dbReference>
<dbReference type="GO" id="GO:0047527">
    <property type="term" value="F:2,3-dihydroxybenzoate-serine ligase activity"/>
    <property type="evidence" value="ECO:0007669"/>
    <property type="project" value="TreeGrafter"/>
</dbReference>
<feature type="domain" description="Carrier" evidence="4">
    <location>
        <begin position="569"/>
        <end position="644"/>
    </location>
</feature>
<dbReference type="Proteomes" id="UP000281647">
    <property type="component" value="Unassembled WGS sequence"/>
</dbReference>
<dbReference type="SUPFAM" id="SSF47336">
    <property type="entry name" value="ACP-like"/>
    <property type="match status" value="1"/>
</dbReference>
<evidence type="ECO:0000256" key="3">
    <source>
        <dbReference type="ARBA" id="ARBA00022553"/>
    </source>
</evidence>
<dbReference type="Gene3D" id="3.40.50.1820">
    <property type="entry name" value="alpha/beta hydrolase"/>
    <property type="match status" value="1"/>
</dbReference>
<evidence type="ECO:0000259" key="4">
    <source>
        <dbReference type="PROSITE" id="PS50075"/>
    </source>
</evidence>
<accession>A0A432VBU0</accession>
<dbReference type="GO" id="GO:0009239">
    <property type="term" value="P:enterobactin biosynthetic process"/>
    <property type="evidence" value="ECO:0007669"/>
    <property type="project" value="TreeGrafter"/>
</dbReference>